<reference evidence="2" key="1">
    <citation type="submission" date="2014-11" db="EMBL/GenBank/DDBJ databases">
        <authorList>
            <person name="Amaro Gonzalez C."/>
        </authorList>
    </citation>
    <scope>NUCLEOTIDE SEQUENCE</scope>
</reference>
<dbReference type="EMBL" id="GBXM01012674">
    <property type="protein sequence ID" value="JAH95903.1"/>
    <property type="molecule type" value="Transcribed_RNA"/>
</dbReference>
<sequence length="64" mass="7272">MTRVESNLLTQLSPVRHKGLRCFGKRPIRKTTLLTWICCDVSCRFIIIIIIIIIVPAAVLLQVP</sequence>
<accession>A0A0E9X2L0</accession>
<organism evidence="2">
    <name type="scientific">Anguilla anguilla</name>
    <name type="common">European freshwater eel</name>
    <name type="synonym">Muraena anguilla</name>
    <dbReference type="NCBI Taxonomy" id="7936"/>
    <lineage>
        <taxon>Eukaryota</taxon>
        <taxon>Metazoa</taxon>
        <taxon>Chordata</taxon>
        <taxon>Craniata</taxon>
        <taxon>Vertebrata</taxon>
        <taxon>Euteleostomi</taxon>
        <taxon>Actinopterygii</taxon>
        <taxon>Neopterygii</taxon>
        <taxon>Teleostei</taxon>
        <taxon>Anguilliformes</taxon>
        <taxon>Anguillidae</taxon>
        <taxon>Anguilla</taxon>
    </lineage>
</organism>
<keyword evidence="1" id="KW-0812">Transmembrane</keyword>
<evidence type="ECO:0000313" key="2">
    <source>
        <dbReference type="EMBL" id="JAH95903.1"/>
    </source>
</evidence>
<keyword evidence="1" id="KW-0472">Membrane</keyword>
<evidence type="ECO:0000256" key="1">
    <source>
        <dbReference type="SAM" id="Phobius"/>
    </source>
</evidence>
<dbReference type="AlphaFoldDB" id="A0A0E9X2L0"/>
<proteinExistence type="predicted"/>
<name>A0A0E9X2L0_ANGAN</name>
<protein>
    <submittedName>
        <fullName evidence="2">Uncharacterized protein</fullName>
    </submittedName>
</protein>
<reference evidence="2" key="2">
    <citation type="journal article" date="2015" name="Fish Shellfish Immunol.">
        <title>Early steps in the European eel (Anguilla anguilla)-Vibrio vulnificus interaction in the gills: Role of the RtxA13 toxin.</title>
        <authorList>
            <person name="Callol A."/>
            <person name="Pajuelo D."/>
            <person name="Ebbesson L."/>
            <person name="Teles M."/>
            <person name="MacKenzie S."/>
            <person name="Amaro C."/>
        </authorList>
    </citation>
    <scope>NUCLEOTIDE SEQUENCE</scope>
</reference>
<feature type="transmembrane region" description="Helical" evidence="1">
    <location>
        <begin position="33"/>
        <end position="61"/>
    </location>
</feature>
<keyword evidence="1" id="KW-1133">Transmembrane helix</keyword>